<evidence type="ECO:0000313" key="3">
    <source>
        <dbReference type="Proteomes" id="UP001200642"/>
    </source>
</evidence>
<organism evidence="2 3">
    <name type="scientific">Cerina litoralis</name>
    <dbReference type="NCBI Taxonomy" id="2874477"/>
    <lineage>
        <taxon>Bacteria</taxon>
        <taxon>Pseudomonadati</taxon>
        <taxon>Bacteroidota</taxon>
        <taxon>Flavobacteriia</taxon>
        <taxon>Flavobacteriales</taxon>
        <taxon>Flavobacteriaceae</taxon>
        <taxon>Cerina</taxon>
    </lineage>
</organism>
<feature type="chain" id="PRO_5041917265" evidence="1">
    <location>
        <begin position="32"/>
        <end position="90"/>
    </location>
</feature>
<protein>
    <submittedName>
        <fullName evidence="2">Uncharacterized protein</fullName>
    </submittedName>
</protein>
<dbReference type="Proteomes" id="UP001200642">
    <property type="component" value="Unassembled WGS sequence"/>
</dbReference>
<feature type="signal peptide" evidence="1">
    <location>
        <begin position="1"/>
        <end position="31"/>
    </location>
</feature>
<dbReference type="RefSeq" id="WP_317902724.1">
    <property type="nucleotide sequence ID" value="NZ_JAIRBC010000017.1"/>
</dbReference>
<comment type="caution">
    <text evidence="2">The sequence shown here is derived from an EMBL/GenBank/DDBJ whole genome shotgun (WGS) entry which is preliminary data.</text>
</comment>
<keyword evidence="1" id="KW-0732">Signal</keyword>
<keyword evidence="3" id="KW-1185">Reference proteome</keyword>
<reference evidence="2" key="1">
    <citation type="submission" date="2023-02" db="EMBL/GenBank/DDBJ databases">
        <title>Genome of Flavobacteriaceae gen. nov. sp. strain F89.</title>
        <authorList>
            <person name="Wang Y."/>
        </authorList>
    </citation>
    <scope>NUCLEOTIDE SEQUENCE</scope>
    <source>
        <strain evidence="2">F89</strain>
    </source>
</reference>
<gene>
    <name evidence="2" type="ORF">K8352_12555</name>
</gene>
<evidence type="ECO:0000313" key="2">
    <source>
        <dbReference type="EMBL" id="MCG2461583.1"/>
    </source>
</evidence>
<dbReference type="AlphaFoldDB" id="A0AAE3EWI9"/>
<sequence>MKTLRGNKINFFLLAIYLVALTVTLSCTKDAQDCLTTGSNSSGRNCEDVIEEDPVFLPIMKTEETKENHLSVTDSTAAVAKLPVRVETSE</sequence>
<dbReference type="PROSITE" id="PS51257">
    <property type="entry name" value="PROKAR_LIPOPROTEIN"/>
    <property type="match status" value="1"/>
</dbReference>
<dbReference type="EMBL" id="JAIRBC010000017">
    <property type="protein sequence ID" value="MCG2461583.1"/>
    <property type="molecule type" value="Genomic_DNA"/>
</dbReference>
<accession>A0AAE3EWI9</accession>
<evidence type="ECO:0000256" key="1">
    <source>
        <dbReference type="SAM" id="SignalP"/>
    </source>
</evidence>
<name>A0AAE3EWI9_9FLAO</name>
<proteinExistence type="predicted"/>